<dbReference type="PANTHER" id="PTHR30273:SF2">
    <property type="entry name" value="PROTEIN FECR"/>
    <property type="match status" value="1"/>
</dbReference>
<dbReference type="AlphaFoldDB" id="A0A157QUD5"/>
<gene>
    <name evidence="2" type="ORF">SAMEA3906487_00497</name>
</gene>
<name>A0A157QUD5_9BORD</name>
<protein>
    <submittedName>
        <fullName evidence="2">Iron transport sensor protein</fullName>
    </submittedName>
</protein>
<keyword evidence="3" id="KW-1185">Reference proteome</keyword>
<dbReference type="STRING" id="123899.SAMEA3906487_00497"/>
<evidence type="ECO:0000313" key="2">
    <source>
        <dbReference type="EMBL" id="SAI66918.1"/>
    </source>
</evidence>
<feature type="domain" description="FecR protein" evidence="1">
    <location>
        <begin position="48"/>
        <end position="146"/>
    </location>
</feature>
<dbReference type="GeneID" id="56588093"/>
<dbReference type="EMBL" id="LT546645">
    <property type="protein sequence ID" value="SAI66918.1"/>
    <property type="molecule type" value="Genomic_DNA"/>
</dbReference>
<dbReference type="RefSeq" id="WP_025517109.1">
    <property type="nucleotide sequence ID" value="NZ_CP016340.1"/>
</dbReference>
<dbReference type="PANTHER" id="PTHR30273">
    <property type="entry name" value="PERIPLASMIC SIGNAL SENSOR AND SIGMA FACTOR ACTIVATOR FECR-RELATED"/>
    <property type="match status" value="1"/>
</dbReference>
<dbReference type="InterPro" id="IPR012373">
    <property type="entry name" value="Ferrdict_sens_TM"/>
</dbReference>
<sequence>MSDTRIAAKPFWRKHFLAILLVGGVLCLGLAFTASWVLRESSPEYSARLATGAQQERSLTLPDGTEIVADGDTDLTVGLFPRRRDVNLIKGQAYFKVVYKYRVNTNVRMGMNEVNVLASRLATPDVIFDVDKRDGVLVVRVAQGELRVRTQSAGPREFVELRAGQAVRVDIKKMQHEITQIDPSTVGDWR</sequence>
<dbReference type="PATRIC" id="fig|123899.6.peg.480"/>
<organism evidence="2 3">
    <name type="scientific">Bordetella trematum</name>
    <dbReference type="NCBI Taxonomy" id="123899"/>
    <lineage>
        <taxon>Bacteria</taxon>
        <taxon>Pseudomonadati</taxon>
        <taxon>Pseudomonadota</taxon>
        <taxon>Betaproteobacteria</taxon>
        <taxon>Burkholderiales</taxon>
        <taxon>Alcaligenaceae</taxon>
        <taxon>Bordetella</taxon>
    </lineage>
</organism>
<evidence type="ECO:0000259" key="1">
    <source>
        <dbReference type="Pfam" id="PF04773"/>
    </source>
</evidence>
<dbReference type="InterPro" id="IPR006860">
    <property type="entry name" value="FecR"/>
</dbReference>
<dbReference type="GO" id="GO:0016989">
    <property type="term" value="F:sigma factor antagonist activity"/>
    <property type="evidence" value="ECO:0007669"/>
    <property type="project" value="TreeGrafter"/>
</dbReference>
<dbReference type="Pfam" id="PF04773">
    <property type="entry name" value="FecR"/>
    <property type="match status" value="1"/>
</dbReference>
<reference evidence="2 3" key="1">
    <citation type="submission" date="2016-04" db="EMBL/GenBank/DDBJ databases">
        <authorList>
            <consortium name="Pathogen Informatics"/>
        </authorList>
    </citation>
    <scope>NUCLEOTIDE SEQUENCE [LARGE SCALE GENOMIC DNA]</scope>
    <source>
        <strain evidence="2 3">H044680328</strain>
    </source>
</reference>
<dbReference type="eggNOG" id="COG3712">
    <property type="taxonomic scope" value="Bacteria"/>
</dbReference>
<dbReference type="OrthoDB" id="8682700at2"/>
<proteinExistence type="predicted"/>
<dbReference type="KEGG" id="btrm:SAMEA390648700497"/>
<dbReference type="Proteomes" id="UP000076825">
    <property type="component" value="Chromosome 1"/>
</dbReference>
<evidence type="ECO:0000313" key="3">
    <source>
        <dbReference type="Proteomes" id="UP000076825"/>
    </source>
</evidence>
<dbReference type="Gene3D" id="2.60.120.1440">
    <property type="match status" value="1"/>
</dbReference>
<accession>A0A157QUD5</accession>